<evidence type="ECO:0000256" key="2">
    <source>
        <dbReference type="ARBA" id="ARBA00053969"/>
    </source>
</evidence>
<proteinExistence type="inferred from homology"/>
<organism evidence="4">
    <name type="scientific">uncultured Alphaproteobacteria bacterium</name>
    <dbReference type="NCBI Taxonomy" id="91750"/>
    <lineage>
        <taxon>Bacteria</taxon>
        <taxon>Pseudomonadati</taxon>
        <taxon>Pseudomonadota</taxon>
        <taxon>Alphaproteobacteria</taxon>
        <taxon>environmental samples</taxon>
    </lineage>
</organism>
<dbReference type="Gene3D" id="2.30.30.140">
    <property type="match status" value="1"/>
</dbReference>
<dbReference type="PANTHER" id="PTHR35177:SF2">
    <property type="entry name" value="HYDROGENASE MATURATION FACTOR HYBG"/>
    <property type="match status" value="1"/>
</dbReference>
<accession>A0A212K2X9</accession>
<evidence type="ECO:0000256" key="3">
    <source>
        <dbReference type="ARBA" id="ARBA00071976"/>
    </source>
</evidence>
<comment type="function">
    <text evidence="2">Involved in the maturation of [NiFe] hydrogenases. Involved in the biosynthesis of the Fe(CN)(2)CO cofactor.</text>
</comment>
<dbReference type="GO" id="GO:1902670">
    <property type="term" value="F:carbon dioxide binding"/>
    <property type="evidence" value="ECO:0007669"/>
    <property type="project" value="TreeGrafter"/>
</dbReference>
<dbReference type="PANTHER" id="PTHR35177">
    <property type="entry name" value="HYDROGENASE MATURATION FACTOR HYBG"/>
    <property type="match status" value="1"/>
</dbReference>
<dbReference type="PROSITE" id="PS01097">
    <property type="entry name" value="HUPF_HYPC"/>
    <property type="match status" value="1"/>
</dbReference>
<reference evidence="4" key="1">
    <citation type="submission" date="2016-04" db="EMBL/GenBank/DDBJ databases">
        <authorList>
            <person name="Evans L.H."/>
            <person name="Alamgir A."/>
            <person name="Owens N."/>
            <person name="Weber N.D."/>
            <person name="Virtaneva K."/>
            <person name="Barbian K."/>
            <person name="Babar A."/>
            <person name="Rosenke K."/>
        </authorList>
    </citation>
    <scope>NUCLEOTIDE SEQUENCE</scope>
    <source>
        <strain evidence="4">86</strain>
    </source>
</reference>
<dbReference type="FunFam" id="2.30.30.140:FF:000022">
    <property type="entry name" value="Hydrogenase assembly chaperone HybG"/>
    <property type="match status" value="1"/>
</dbReference>
<dbReference type="Pfam" id="PF01455">
    <property type="entry name" value="HupF_HypC"/>
    <property type="match status" value="1"/>
</dbReference>
<dbReference type="AlphaFoldDB" id="A0A212K2X9"/>
<sequence length="75" mass="8160">MCLALPMRIVELHPGDMAVAERDGVRKEISVILLPGVAIGDYVIVHVGFALSKLDPEEARRTLALIAEMAAPRPR</sequence>
<name>A0A212K2X9_9PROT</name>
<dbReference type="SUPFAM" id="SSF159127">
    <property type="entry name" value="HupF/HypC-like"/>
    <property type="match status" value="1"/>
</dbReference>
<dbReference type="NCBIfam" id="TIGR00074">
    <property type="entry name" value="hypC_hupF"/>
    <property type="match status" value="1"/>
</dbReference>
<evidence type="ECO:0000256" key="1">
    <source>
        <dbReference type="ARBA" id="ARBA00006018"/>
    </source>
</evidence>
<dbReference type="EMBL" id="FLUO01000001">
    <property type="protein sequence ID" value="SBW06049.1"/>
    <property type="molecule type" value="Genomic_DNA"/>
</dbReference>
<dbReference type="InterPro" id="IPR001109">
    <property type="entry name" value="Hydrogenase_HupF/HypC"/>
</dbReference>
<dbReference type="GO" id="GO:0051604">
    <property type="term" value="P:protein maturation"/>
    <property type="evidence" value="ECO:0007669"/>
    <property type="project" value="TreeGrafter"/>
</dbReference>
<evidence type="ECO:0000313" key="4">
    <source>
        <dbReference type="EMBL" id="SBW06049.1"/>
    </source>
</evidence>
<dbReference type="PRINTS" id="PR00445">
    <property type="entry name" value="HUPFHYPC"/>
</dbReference>
<gene>
    <name evidence="4" type="primary">hypC</name>
    <name evidence="4" type="ORF">KL86APRO_12058</name>
</gene>
<dbReference type="GO" id="GO:0005506">
    <property type="term" value="F:iron ion binding"/>
    <property type="evidence" value="ECO:0007669"/>
    <property type="project" value="TreeGrafter"/>
</dbReference>
<dbReference type="InterPro" id="IPR019812">
    <property type="entry name" value="Hydgase_assmbl_chp_CS"/>
</dbReference>
<comment type="similarity">
    <text evidence="1">Belongs to the HupF/HypC family.</text>
</comment>
<protein>
    <recommendedName>
        <fullName evidence="3">Hydrogenase maturation factor HypC</fullName>
    </recommendedName>
</protein>